<evidence type="ECO:0000313" key="2">
    <source>
        <dbReference type="Proteomes" id="UP000663842"/>
    </source>
</evidence>
<name>A0A819TZJ7_9BILA</name>
<dbReference type="Proteomes" id="UP000663842">
    <property type="component" value="Unassembled WGS sequence"/>
</dbReference>
<comment type="caution">
    <text evidence="1">The sequence shown here is derived from an EMBL/GenBank/DDBJ whole genome shotgun (WGS) entry which is preliminary data.</text>
</comment>
<sequence>MLDIVEQWFPQQLPQQLPQQWFPQQFVNDKEHLSILNHSIIRKIFSLLNSQYINNESGLSILKATRSLVEDLCMDLIFRHQNPQQTTSYSFLSLIKQLVMLIEKHMELRII</sequence>
<reference evidence="1" key="1">
    <citation type="submission" date="2021-02" db="EMBL/GenBank/DDBJ databases">
        <authorList>
            <person name="Nowell W R."/>
        </authorList>
    </citation>
    <scope>NUCLEOTIDE SEQUENCE</scope>
</reference>
<proteinExistence type="predicted"/>
<dbReference type="EMBL" id="CAJOBF010003366">
    <property type="protein sequence ID" value="CAF4087626.1"/>
    <property type="molecule type" value="Genomic_DNA"/>
</dbReference>
<evidence type="ECO:0000313" key="1">
    <source>
        <dbReference type="EMBL" id="CAF4087626.1"/>
    </source>
</evidence>
<accession>A0A819TZJ7</accession>
<gene>
    <name evidence="1" type="ORF">UXM345_LOCUS21469</name>
</gene>
<protein>
    <submittedName>
        <fullName evidence="1">Uncharacterized protein</fullName>
    </submittedName>
</protein>
<organism evidence="1 2">
    <name type="scientific">Rotaria magnacalcarata</name>
    <dbReference type="NCBI Taxonomy" id="392030"/>
    <lineage>
        <taxon>Eukaryota</taxon>
        <taxon>Metazoa</taxon>
        <taxon>Spiralia</taxon>
        <taxon>Gnathifera</taxon>
        <taxon>Rotifera</taxon>
        <taxon>Eurotatoria</taxon>
        <taxon>Bdelloidea</taxon>
        <taxon>Philodinida</taxon>
        <taxon>Philodinidae</taxon>
        <taxon>Rotaria</taxon>
    </lineage>
</organism>
<dbReference type="AlphaFoldDB" id="A0A819TZJ7"/>